<comment type="caution">
    <text evidence="2">The sequence shown here is derived from an EMBL/GenBank/DDBJ whole genome shotgun (WGS) entry which is preliminary data.</text>
</comment>
<dbReference type="Gene3D" id="2.40.33.20">
    <property type="entry name" value="PK beta-barrel domain-like"/>
    <property type="match status" value="1"/>
</dbReference>
<dbReference type="Proteomes" id="UP000070299">
    <property type="component" value="Unassembled WGS sequence"/>
</dbReference>
<dbReference type="EMBL" id="LSNE01000003">
    <property type="protein sequence ID" value="KXI29619.1"/>
    <property type="molecule type" value="Genomic_DNA"/>
</dbReference>
<protein>
    <submittedName>
        <fullName evidence="2">Molybdenum cofactor sulfurase</fullName>
    </submittedName>
</protein>
<dbReference type="InterPro" id="IPR011037">
    <property type="entry name" value="Pyrv_Knase-like_insert_dom_sf"/>
</dbReference>
<feature type="domain" description="MOSC" evidence="1">
    <location>
        <begin position="25"/>
        <end position="162"/>
    </location>
</feature>
<dbReference type="OrthoDB" id="9786134at2"/>
<dbReference type="GO" id="GO:0030170">
    <property type="term" value="F:pyridoxal phosphate binding"/>
    <property type="evidence" value="ECO:0007669"/>
    <property type="project" value="InterPro"/>
</dbReference>
<dbReference type="AlphaFoldDB" id="A0A136A2Z1"/>
<accession>A0A136A2Z1</accession>
<organism evidence="2 3">
    <name type="scientific">Paraglaciecola hydrolytica</name>
    <dbReference type="NCBI Taxonomy" id="1799789"/>
    <lineage>
        <taxon>Bacteria</taxon>
        <taxon>Pseudomonadati</taxon>
        <taxon>Pseudomonadota</taxon>
        <taxon>Gammaproteobacteria</taxon>
        <taxon>Alteromonadales</taxon>
        <taxon>Alteromonadaceae</taxon>
        <taxon>Paraglaciecola</taxon>
    </lineage>
</organism>
<dbReference type="GO" id="GO:0003824">
    <property type="term" value="F:catalytic activity"/>
    <property type="evidence" value="ECO:0007669"/>
    <property type="project" value="InterPro"/>
</dbReference>
<evidence type="ECO:0000313" key="2">
    <source>
        <dbReference type="EMBL" id="KXI29619.1"/>
    </source>
</evidence>
<reference evidence="3" key="1">
    <citation type="submission" date="2016-02" db="EMBL/GenBank/DDBJ databases">
        <authorList>
            <person name="Schultz-Johansen M."/>
            <person name="Glaring M.A."/>
            <person name="Bech P.K."/>
            <person name="Stougaard P."/>
        </authorList>
    </citation>
    <scope>NUCLEOTIDE SEQUENCE [LARGE SCALE GENOMIC DNA]</scope>
    <source>
        <strain evidence="3">S66</strain>
    </source>
</reference>
<dbReference type="InterPro" id="IPR052353">
    <property type="entry name" value="Benzoxazolinone_Detox_Enz"/>
</dbReference>
<dbReference type="GO" id="GO:0030151">
    <property type="term" value="F:molybdenum ion binding"/>
    <property type="evidence" value="ECO:0007669"/>
    <property type="project" value="InterPro"/>
</dbReference>
<dbReference type="STRING" id="1799789.AX660_06085"/>
<sequence>MEIIGLFSGNKTAIGPKLSPTGIIKKPIEHAQVNALGIVGDVQADKRVHGGPQKALHQFSLSSYQRIIQQYPLLHRKALPGSIGENISTALMHEDNVCIGDIYQVGSATLQVSAPRIPCWKIDAKFRQPGLSQFIAQHHLSGWYYRVIAAGQLQVGDTFKLVERSNSNLTIRHFLHMLQSKKLDVESILMIENASGLDPQWQAKLLRQNQ</sequence>
<evidence type="ECO:0000313" key="3">
    <source>
        <dbReference type="Proteomes" id="UP000070299"/>
    </source>
</evidence>
<evidence type="ECO:0000259" key="1">
    <source>
        <dbReference type="PROSITE" id="PS51340"/>
    </source>
</evidence>
<dbReference type="Pfam" id="PF03473">
    <property type="entry name" value="MOSC"/>
    <property type="match status" value="1"/>
</dbReference>
<proteinExistence type="predicted"/>
<dbReference type="PANTHER" id="PTHR30212">
    <property type="entry name" value="PROTEIN YIIM"/>
    <property type="match status" value="1"/>
</dbReference>
<dbReference type="SUPFAM" id="SSF50800">
    <property type="entry name" value="PK beta-barrel domain-like"/>
    <property type="match status" value="1"/>
</dbReference>
<name>A0A136A2Z1_9ALTE</name>
<keyword evidence="3" id="KW-1185">Reference proteome</keyword>
<dbReference type="RefSeq" id="WP_068372412.1">
    <property type="nucleotide sequence ID" value="NZ_LSNE01000003.1"/>
</dbReference>
<gene>
    <name evidence="2" type="ORF">AX660_06085</name>
</gene>
<dbReference type="InterPro" id="IPR005302">
    <property type="entry name" value="MoCF_Sase_C"/>
</dbReference>
<dbReference type="PANTHER" id="PTHR30212:SF2">
    <property type="entry name" value="PROTEIN YIIM"/>
    <property type="match status" value="1"/>
</dbReference>
<dbReference type="PROSITE" id="PS51340">
    <property type="entry name" value="MOSC"/>
    <property type="match status" value="1"/>
</dbReference>